<protein>
    <submittedName>
        <fullName evidence="2">Uncharacterized protein DUF1080</fullName>
    </submittedName>
</protein>
<dbReference type="Pfam" id="PF06439">
    <property type="entry name" value="3keto-disac_hyd"/>
    <property type="match status" value="2"/>
</dbReference>
<name>A0A4R6H6W7_9BACT</name>
<feature type="domain" description="3-keto-alpha-glucoside-1,2-lyase/3-keto-2-hydroxy-glucal hydratase" evidence="1">
    <location>
        <begin position="244"/>
        <end position="417"/>
    </location>
</feature>
<sequence>MILKSRLFAWVVVLGLFGCQAPHNQLTEQEQAEGWELLFDGKTLSGWRDYNGESLTGPWVVEDGCIKAEGHGSDASGYVVNDQIYKNFVLTWDWKISPGGNSGMLYHVVESPKFKTPYLTGPEYQLIDDENFAEPLEDWQKCGADYAMYLPDQAKLKVNPAGQWNNSKIVFDNGHVEYWMNGEKTLEFEAWSEDWFKRKNSGKWENMPEYGLATKGVFCLQDHGYPAWFRNIKIRELPEKTFKKELFNGKDLTGWEAYGNEKWYVEDGLLICENGPDKGYGYLATTRYYDDYDLSVEFKQVSNGNSGVFIRSFVEPGVLVNGWQVEVAPKGHDTGGVYESYGRGWLIQIPEEKEDILKEGEWNTLRIRVQDDHVTTWLNGEEMMNLTDDVIGRGQGRIALQIHDGGEIKVLWRNLNLETL</sequence>
<evidence type="ECO:0000313" key="3">
    <source>
        <dbReference type="Proteomes" id="UP000294848"/>
    </source>
</evidence>
<dbReference type="InterPro" id="IPR010496">
    <property type="entry name" value="AL/BT2_dom"/>
</dbReference>
<dbReference type="OrthoDB" id="9784457at2"/>
<evidence type="ECO:0000259" key="1">
    <source>
        <dbReference type="Pfam" id="PF06439"/>
    </source>
</evidence>
<reference evidence="2 3" key="1">
    <citation type="submission" date="2019-03" db="EMBL/GenBank/DDBJ databases">
        <title>Freshwater and sediment microbial communities from various areas in North America, analyzing microbe dynamics in response to fracking.</title>
        <authorList>
            <person name="Lamendella R."/>
        </authorList>
    </citation>
    <scope>NUCLEOTIDE SEQUENCE [LARGE SCALE GENOMIC DNA]</scope>
    <source>
        <strain evidence="2 3">114D</strain>
    </source>
</reference>
<dbReference type="Gene3D" id="2.60.120.560">
    <property type="entry name" value="Exo-inulinase, domain 1"/>
    <property type="match status" value="2"/>
</dbReference>
<accession>A0A4R6H6W7</accession>
<gene>
    <name evidence="2" type="ORF">DET52_102444</name>
</gene>
<feature type="domain" description="3-keto-alpha-glucoside-1,2-lyase/3-keto-2-hydroxy-glucal hydratase" evidence="1">
    <location>
        <begin position="34"/>
        <end position="235"/>
    </location>
</feature>
<dbReference type="GO" id="GO:0016787">
    <property type="term" value="F:hydrolase activity"/>
    <property type="evidence" value="ECO:0007669"/>
    <property type="project" value="InterPro"/>
</dbReference>
<comment type="caution">
    <text evidence="2">The sequence shown here is derived from an EMBL/GenBank/DDBJ whole genome shotgun (WGS) entry which is preliminary data.</text>
</comment>
<dbReference type="Proteomes" id="UP000294848">
    <property type="component" value="Unassembled WGS sequence"/>
</dbReference>
<organism evidence="2 3">
    <name type="scientific">Sunxiuqinia elliptica</name>
    <dbReference type="NCBI Taxonomy" id="655355"/>
    <lineage>
        <taxon>Bacteria</taxon>
        <taxon>Pseudomonadati</taxon>
        <taxon>Bacteroidota</taxon>
        <taxon>Bacteroidia</taxon>
        <taxon>Marinilabiliales</taxon>
        <taxon>Prolixibacteraceae</taxon>
        <taxon>Sunxiuqinia</taxon>
    </lineage>
</organism>
<dbReference type="EMBL" id="SNWI01000002">
    <property type="protein sequence ID" value="TDO04103.1"/>
    <property type="molecule type" value="Genomic_DNA"/>
</dbReference>
<dbReference type="PROSITE" id="PS51257">
    <property type="entry name" value="PROKAR_LIPOPROTEIN"/>
    <property type="match status" value="1"/>
</dbReference>
<dbReference type="RefSeq" id="WP_133464442.1">
    <property type="nucleotide sequence ID" value="NZ_SNWI01000002.1"/>
</dbReference>
<evidence type="ECO:0000313" key="2">
    <source>
        <dbReference type="EMBL" id="TDO04103.1"/>
    </source>
</evidence>
<dbReference type="AlphaFoldDB" id="A0A4R6H6W7"/>
<proteinExistence type="predicted"/>